<proteinExistence type="predicted"/>
<gene>
    <name evidence="1" type="ORF">QS62_00765</name>
    <name evidence="2" type="ORF">QV09_02465</name>
</gene>
<sequence length="79" mass="9297">MCTLMQKDVLIEMIANAMSTIDLRTEPNDADNEDQQYLTHLRDNLYSTHQNDIDYQTVASTIIEIKDKYSHLPINQYYK</sequence>
<evidence type="ECO:0000313" key="3">
    <source>
        <dbReference type="Proteomes" id="UP000092527"/>
    </source>
</evidence>
<dbReference type="EMBL" id="JTJL01000002">
    <property type="protein sequence ID" value="OBW96314.1"/>
    <property type="molecule type" value="Genomic_DNA"/>
</dbReference>
<reference evidence="3 4" key="1">
    <citation type="submission" date="2014-11" db="EMBL/GenBank/DDBJ databases">
        <title>Pan-genome of Gallibacterium spp.</title>
        <authorList>
            <person name="Kudirkiene E."/>
            <person name="Bojesen A.M."/>
        </authorList>
    </citation>
    <scope>NUCLEOTIDE SEQUENCE [LARGE SCALE GENOMIC DNA]</scope>
    <source>
        <strain evidence="2 3">18469/18</strain>
        <strain evidence="1 4">F150</strain>
    </source>
</reference>
<dbReference type="RefSeq" id="WP_066104411.1">
    <property type="nucleotide sequence ID" value="NZ_CP103875.1"/>
</dbReference>
<accession>A0A1A7QBA4</accession>
<evidence type="ECO:0000313" key="1">
    <source>
        <dbReference type="EMBL" id="OBW96314.1"/>
    </source>
</evidence>
<comment type="caution">
    <text evidence="1">The sequence shown here is derived from an EMBL/GenBank/DDBJ whole genome shotgun (WGS) entry which is preliminary data.</text>
</comment>
<organism evidence="1 4">
    <name type="scientific">Gallibacterium salpingitidis</name>
    <dbReference type="NCBI Taxonomy" id="505341"/>
    <lineage>
        <taxon>Bacteria</taxon>
        <taxon>Pseudomonadati</taxon>
        <taxon>Pseudomonadota</taxon>
        <taxon>Gammaproteobacteria</taxon>
        <taxon>Pasteurellales</taxon>
        <taxon>Pasteurellaceae</taxon>
        <taxon>Gallibacterium</taxon>
    </lineage>
</organism>
<dbReference type="AlphaFoldDB" id="A0A1A7QBA4"/>
<dbReference type="EMBL" id="JTJU01000011">
    <property type="protein sequence ID" value="OBX11454.1"/>
    <property type="molecule type" value="Genomic_DNA"/>
</dbReference>
<dbReference type="OrthoDB" id="5686850at2"/>
<dbReference type="Proteomes" id="UP000092527">
    <property type="component" value="Unassembled WGS sequence"/>
</dbReference>
<name>A0A1A7QBA4_9PAST</name>
<dbReference type="Proteomes" id="UP000092649">
    <property type="component" value="Unassembled WGS sequence"/>
</dbReference>
<evidence type="ECO:0000313" key="2">
    <source>
        <dbReference type="EMBL" id="OBX11454.1"/>
    </source>
</evidence>
<keyword evidence="4" id="KW-1185">Reference proteome</keyword>
<protein>
    <submittedName>
        <fullName evidence="1">Uncharacterized protein</fullName>
    </submittedName>
</protein>
<dbReference type="STRING" id="505341.QV08_06230"/>
<evidence type="ECO:0000313" key="4">
    <source>
        <dbReference type="Proteomes" id="UP000092649"/>
    </source>
</evidence>